<organism evidence="1 2">
    <name type="scientific">Lasius platythorax</name>
    <dbReference type="NCBI Taxonomy" id="488582"/>
    <lineage>
        <taxon>Eukaryota</taxon>
        <taxon>Metazoa</taxon>
        <taxon>Ecdysozoa</taxon>
        <taxon>Arthropoda</taxon>
        <taxon>Hexapoda</taxon>
        <taxon>Insecta</taxon>
        <taxon>Pterygota</taxon>
        <taxon>Neoptera</taxon>
        <taxon>Endopterygota</taxon>
        <taxon>Hymenoptera</taxon>
        <taxon>Apocrita</taxon>
        <taxon>Aculeata</taxon>
        <taxon>Formicoidea</taxon>
        <taxon>Formicidae</taxon>
        <taxon>Formicinae</taxon>
        <taxon>Lasius</taxon>
        <taxon>Lasius</taxon>
    </lineage>
</organism>
<evidence type="ECO:0000313" key="1">
    <source>
        <dbReference type="EMBL" id="CAL1688090.1"/>
    </source>
</evidence>
<proteinExistence type="predicted"/>
<gene>
    <name evidence="1" type="ORF">LPLAT_LOCUS13223</name>
</gene>
<name>A0AAV2P906_9HYME</name>
<accession>A0AAV2P906</accession>
<sequence>MSMLPARPSTTKTAIVAHTRYSNAFSTSTGSAGRRIWLAFTTRRLIVINSFFLRATGITVYLARYRNAAPVSDTRVIAPANIESDSCDDEGGKKGRKTPYCWSLALEKCCCSSYGQGVK</sequence>
<dbReference type="Proteomes" id="UP001497644">
    <property type="component" value="Chromosome 8"/>
</dbReference>
<reference evidence="1" key="1">
    <citation type="submission" date="2024-04" db="EMBL/GenBank/DDBJ databases">
        <authorList>
            <consortium name="Molecular Ecology Group"/>
        </authorList>
    </citation>
    <scope>NUCLEOTIDE SEQUENCE</scope>
</reference>
<keyword evidence="2" id="KW-1185">Reference proteome</keyword>
<dbReference type="AlphaFoldDB" id="A0AAV2P906"/>
<protein>
    <submittedName>
        <fullName evidence="1">Uncharacterized protein</fullName>
    </submittedName>
</protein>
<dbReference type="EMBL" id="OZ034831">
    <property type="protein sequence ID" value="CAL1688090.1"/>
    <property type="molecule type" value="Genomic_DNA"/>
</dbReference>
<evidence type="ECO:0000313" key="2">
    <source>
        <dbReference type="Proteomes" id="UP001497644"/>
    </source>
</evidence>